<feature type="transmembrane region" description="Helical" evidence="2">
    <location>
        <begin position="91"/>
        <end position="112"/>
    </location>
</feature>
<dbReference type="EMBL" id="JBBPFD010000013">
    <property type="protein sequence ID" value="KAK7901467.1"/>
    <property type="molecule type" value="Genomic_DNA"/>
</dbReference>
<sequence length="1058" mass="121226">MVSFAGKLVGYKIVYMLLFLLCLCLYQVYYSLWRRLLKIFWWLVVAYTMLVLIAIYTYQFEDFPGYWMQFTGLKEEQLAAVGLETFALSELFSSILIPGFFLLACILQLHYFHTPFMKITDLENVTPKRSKKSETAEACCAEGEGGGFEEDDENLEIESEAALTQSKWGLVMDRLLVLFQEVLPTLSTKIQEFLVAPFGVAHGQNGGLLLSLGVAAGAVCHEPGAGGALVPGDALQPLQGHGLLPVHRLGVRHHHVNCTLPLTNETNLLADEMLNSTLYKEPVDPARWFGIRKEATVLGYSKNHLIVLMLLVFEATIYRHQTHHYRQLQCSPPTIPALFPSATRDTLDQGLITCVKYLLNYIFYKFGLEICFLMTVNVIGQRMNFLVIIHGCWLVAILVRRRRAAIAQIWPRYCLFLSVFMIYQYLLCVGMPPALCIDYPWRWNTPVLMNSALIKWIYLPDFYTIPNSKNLMADFVLLMCASQQWKVFECEQVEEWMVLAGENTDDPDPMEGRLFNPAPNFVNCRSYLDMAKVLVFRYFFWFVLAVVFVTGATRISAFGLGYLLACFFFLLFGTRLLLKPSRTRLVMWDCLIIYNVGVIISKNMLSILACVFVFEMQKGFCWVIQLFSLVCTVKGYYDPNAVEDRSCSLPVEEAGIIWDGICFLCLLLQRRVFLSFYFLHVTAELQASARQASRGFELFKASIIKNIKYRQQMEQKSLSQLKRSMQRIRSKQQKYREGHKTQKQSDDAEAEAEVEPEAEVEEDNQLEQKKSTKKKWYQPWLDHAKVLHSGDYYLSPKSKQPASWRTRPGEQREGSTEGSTEETEAPAPTGKDKNHHQPHSDTGGEDNDVFEEHVEREDSEEPEEQESRHGEMVQRILDLLRFLWAIILAMVDGLTQWLNLLTKQYRETSTVLCNERYFMIHKIQQHQITDSTDELASGSHTLETCLDDTDADNSRYSCLDVDSPDVPGQSTPRPMLSSTADLLTPETMNSLELLPDLPKQQRHSRTASELLGERQFHIEELEQSRDFYNNQNRLLKLLFALYNLLAATLSWCATSSSS</sequence>
<feature type="transmembrane region" description="Helical" evidence="2">
    <location>
        <begin position="535"/>
        <end position="553"/>
    </location>
</feature>
<feature type="region of interest" description="Disordered" evidence="1">
    <location>
        <begin position="729"/>
        <end position="774"/>
    </location>
</feature>
<evidence type="ECO:0000256" key="2">
    <source>
        <dbReference type="SAM" id="Phobius"/>
    </source>
</evidence>
<dbReference type="GO" id="GO:0016020">
    <property type="term" value="C:membrane"/>
    <property type="evidence" value="ECO:0007669"/>
    <property type="project" value="InterPro"/>
</dbReference>
<keyword evidence="2" id="KW-0472">Membrane</keyword>
<dbReference type="Proteomes" id="UP001460270">
    <property type="component" value="Unassembled WGS sequence"/>
</dbReference>
<evidence type="ECO:0000256" key="1">
    <source>
        <dbReference type="SAM" id="MobiDB-lite"/>
    </source>
</evidence>
<evidence type="ECO:0000259" key="3">
    <source>
        <dbReference type="Pfam" id="PF15917"/>
    </source>
</evidence>
<name>A0AAW0NN53_9GOBI</name>
<dbReference type="PANTHER" id="PTHR47049:SF5">
    <property type="entry name" value="PIEZO-TYPE MECHANOSENSITIVE ION CHANNEL COMPONENT"/>
    <property type="match status" value="1"/>
</dbReference>
<dbReference type="InterPro" id="IPR027272">
    <property type="entry name" value="Piezo"/>
</dbReference>
<dbReference type="AlphaFoldDB" id="A0AAW0NN53"/>
<protein>
    <recommendedName>
        <fullName evidence="7">Piezo-type mechanosensitive ion channel component 1</fullName>
    </recommendedName>
</protein>
<dbReference type="PANTHER" id="PTHR47049">
    <property type="entry name" value="PIEZO-TYPE MECHANOSENSITIVE ION CHANNEL HOMOLOG"/>
    <property type="match status" value="1"/>
</dbReference>
<evidence type="ECO:0000313" key="5">
    <source>
        <dbReference type="EMBL" id="KAK7901467.1"/>
    </source>
</evidence>
<dbReference type="InterPro" id="IPR031805">
    <property type="entry name" value="Piezo_TM25-28"/>
</dbReference>
<proteinExistence type="predicted"/>
<feature type="domain" description="Piezo TM1-24" evidence="4">
    <location>
        <begin position="1"/>
        <end position="118"/>
    </location>
</feature>
<feature type="domain" description="Piezo TM25-28" evidence="3">
    <location>
        <begin position="508"/>
        <end position="795"/>
    </location>
</feature>
<comment type="caution">
    <text evidence="5">The sequence shown here is derived from an EMBL/GenBank/DDBJ whole genome shotgun (WGS) entry which is preliminary data.</text>
</comment>
<gene>
    <name evidence="5" type="ORF">WMY93_018236</name>
</gene>
<feature type="transmembrane region" description="Helical" evidence="2">
    <location>
        <begin position="358"/>
        <end position="379"/>
    </location>
</feature>
<feature type="transmembrane region" description="Helical" evidence="2">
    <location>
        <begin position="559"/>
        <end position="578"/>
    </location>
</feature>
<evidence type="ECO:0000259" key="4">
    <source>
        <dbReference type="Pfam" id="PF24871"/>
    </source>
</evidence>
<feature type="transmembrane region" description="Helical" evidence="2">
    <location>
        <begin position="13"/>
        <end position="32"/>
    </location>
</feature>
<evidence type="ECO:0000313" key="6">
    <source>
        <dbReference type="Proteomes" id="UP001460270"/>
    </source>
</evidence>
<organism evidence="5 6">
    <name type="scientific">Mugilogobius chulae</name>
    <name type="common">yellowstripe goby</name>
    <dbReference type="NCBI Taxonomy" id="88201"/>
    <lineage>
        <taxon>Eukaryota</taxon>
        <taxon>Metazoa</taxon>
        <taxon>Chordata</taxon>
        <taxon>Craniata</taxon>
        <taxon>Vertebrata</taxon>
        <taxon>Euteleostomi</taxon>
        <taxon>Actinopterygii</taxon>
        <taxon>Neopterygii</taxon>
        <taxon>Teleostei</taxon>
        <taxon>Neoteleostei</taxon>
        <taxon>Acanthomorphata</taxon>
        <taxon>Gobiaria</taxon>
        <taxon>Gobiiformes</taxon>
        <taxon>Gobioidei</taxon>
        <taxon>Gobiidae</taxon>
        <taxon>Gobionellinae</taxon>
        <taxon>Mugilogobius</taxon>
    </lineage>
</organism>
<feature type="compositionally biased region" description="Acidic residues" evidence="1">
    <location>
        <begin position="747"/>
        <end position="765"/>
    </location>
</feature>
<dbReference type="GO" id="GO:0008381">
    <property type="term" value="F:mechanosensitive monoatomic ion channel activity"/>
    <property type="evidence" value="ECO:0007669"/>
    <property type="project" value="InterPro"/>
</dbReference>
<reference evidence="6" key="1">
    <citation type="submission" date="2024-04" db="EMBL/GenBank/DDBJ databases">
        <title>Salinicola lusitanus LLJ914,a marine bacterium isolated from the Okinawa Trough.</title>
        <authorList>
            <person name="Li J."/>
        </authorList>
    </citation>
    <scope>NUCLEOTIDE SEQUENCE [LARGE SCALE GENOMIC DNA]</scope>
</reference>
<feature type="region of interest" description="Disordered" evidence="1">
    <location>
        <begin position="792"/>
        <end position="847"/>
    </location>
</feature>
<evidence type="ECO:0008006" key="7">
    <source>
        <dbReference type="Google" id="ProtNLM"/>
    </source>
</evidence>
<keyword evidence="2" id="KW-1133">Transmembrane helix</keyword>
<dbReference type="Pfam" id="PF15917">
    <property type="entry name" value="Piezo_TM25-28"/>
    <property type="match status" value="1"/>
</dbReference>
<feature type="compositionally biased region" description="Basic and acidic residues" evidence="1">
    <location>
        <begin position="734"/>
        <end position="746"/>
    </location>
</feature>
<dbReference type="InterPro" id="IPR056769">
    <property type="entry name" value="Piezo_TM1-24"/>
</dbReference>
<feature type="transmembrane region" description="Helical" evidence="2">
    <location>
        <begin position="441"/>
        <end position="459"/>
    </location>
</feature>
<feature type="transmembrane region" description="Helical" evidence="2">
    <location>
        <begin position="590"/>
        <end position="614"/>
    </location>
</feature>
<dbReference type="Pfam" id="PF24871">
    <property type="entry name" value="Piezo_TM1-24"/>
    <property type="match status" value="1"/>
</dbReference>
<feature type="transmembrane region" description="Helical" evidence="2">
    <location>
        <begin position="413"/>
        <end position="435"/>
    </location>
</feature>
<keyword evidence="2" id="KW-0812">Transmembrane</keyword>
<keyword evidence="6" id="KW-1185">Reference proteome</keyword>
<accession>A0AAW0NN53</accession>
<feature type="transmembrane region" description="Helical" evidence="2">
    <location>
        <begin position="39"/>
        <end position="58"/>
    </location>
</feature>
<feature type="transmembrane region" description="Helical" evidence="2">
    <location>
        <begin position="385"/>
        <end position="401"/>
    </location>
</feature>